<name>A0ABM6LN05_9BACI</name>
<sequence length="84" mass="9540">MQLDVQTYYAKALLINYEDVKKAQERQDVLACEAAVREAFEIDVRPLLYAVREEMNVPAEPLKAYQESGYAEKILSRGKGGASW</sequence>
<protein>
    <submittedName>
        <fullName evidence="4">Uncharacterized protein</fullName>
    </submittedName>
</protein>
<dbReference type="InterPro" id="IPR050337">
    <property type="entry name" value="L-rhamnose_isomerase"/>
</dbReference>
<dbReference type="PANTHER" id="PTHR30268">
    <property type="entry name" value="L-RHAMNOSE ISOMERASE"/>
    <property type="match status" value="1"/>
</dbReference>
<evidence type="ECO:0000256" key="1">
    <source>
        <dbReference type="ARBA" id="ARBA00022723"/>
    </source>
</evidence>
<dbReference type="PANTHER" id="PTHR30268:SF0">
    <property type="entry name" value="L-RHAMNOSE ISOMERASE"/>
    <property type="match status" value="1"/>
</dbReference>
<keyword evidence="5" id="KW-1185">Reference proteome</keyword>
<proteinExistence type="predicted"/>
<dbReference type="EMBL" id="CP021920">
    <property type="protein sequence ID" value="ASB90794.1"/>
    <property type="molecule type" value="Genomic_DNA"/>
</dbReference>
<dbReference type="Proteomes" id="UP000196877">
    <property type="component" value="Chromosome"/>
</dbReference>
<keyword evidence="1" id="KW-0479">Metal-binding</keyword>
<organism evidence="4 5">
    <name type="scientific">Bacillus sonorensis</name>
    <dbReference type="NCBI Taxonomy" id="119858"/>
    <lineage>
        <taxon>Bacteria</taxon>
        <taxon>Bacillati</taxon>
        <taxon>Bacillota</taxon>
        <taxon>Bacilli</taxon>
        <taxon>Bacillales</taxon>
        <taxon>Bacillaceae</taxon>
        <taxon>Bacillus</taxon>
    </lineage>
</organism>
<accession>A0ABM6LN05</accession>
<dbReference type="InterPro" id="IPR036237">
    <property type="entry name" value="Xyl_isomerase-like_sf"/>
</dbReference>
<reference evidence="4 5" key="1">
    <citation type="submission" date="2017-06" db="EMBL/GenBank/DDBJ databases">
        <title>Genome sequence of Bacillus sonorensis strain SRCM101395.</title>
        <authorList>
            <person name="Cho S.H."/>
        </authorList>
    </citation>
    <scope>NUCLEOTIDE SEQUENCE [LARGE SCALE GENOMIC DNA]</scope>
    <source>
        <strain evidence="4 5">SRCM101395</strain>
    </source>
</reference>
<keyword evidence="2" id="KW-0464">Manganese</keyword>
<dbReference type="Gene3D" id="3.20.20.150">
    <property type="entry name" value="Divalent-metal-dependent TIM barrel enzymes"/>
    <property type="match status" value="1"/>
</dbReference>
<evidence type="ECO:0000313" key="4">
    <source>
        <dbReference type="EMBL" id="ASB90794.1"/>
    </source>
</evidence>
<evidence type="ECO:0000256" key="3">
    <source>
        <dbReference type="ARBA" id="ARBA00023235"/>
    </source>
</evidence>
<keyword evidence="3" id="KW-0413">Isomerase</keyword>
<dbReference type="SUPFAM" id="SSF51658">
    <property type="entry name" value="Xylose isomerase-like"/>
    <property type="match status" value="1"/>
</dbReference>
<gene>
    <name evidence="4" type="ORF">S101395_04292</name>
</gene>
<evidence type="ECO:0000313" key="5">
    <source>
        <dbReference type="Proteomes" id="UP000196877"/>
    </source>
</evidence>
<evidence type="ECO:0000256" key="2">
    <source>
        <dbReference type="ARBA" id="ARBA00023211"/>
    </source>
</evidence>